<dbReference type="PANTHER" id="PTHR35176">
    <property type="entry name" value="HEME OXYGENASE HI_0854-RELATED"/>
    <property type="match status" value="1"/>
</dbReference>
<dbReference type="Pfam" id="PF01243">
    <property type="entry name" value="PNPOx_N"/>
    <property type="match status" value="1"/>
</dbReference>
<dbReference type="RefSeq" id="WP_219528682.1">
    <property type="nucleotide sequence ID" value="NZ_JAHKRM010000005.1"/>
</dbReference>
<dbReference type="InterPro" id="IPR011576">
    <property type="entry name" value="Pyridox_Oxase_N"/>
</dbReference>
<name>A0ABW4G3D7_9ACTN</name>
<organism evidence="3 4">
    <name type="scientific">Nonomuraea guangzhouensis</name>
    <dbReference type="NCBI Taxonomy" id="1291555"/>
    <lineage>
        <taxon>Bacteria</taxon>
        <taxon>Bacillati</taxon>
        <taxon>Actinomycetota</taxon>
        <taxon>Actinomycetes</taxon>
        <taxon>Streptosporangiales</taxon>
        <taxon>Streptosporangiaceae</taxon>
        <taxon>Nonomuraea</taxon>
    </lineage>
</organism>
<evidence type="ECO:0000313" key="4">
    <source>
        <dbReference type="Proteomes" id="UP001597097"/>
    </source>
</evidence>
<dbReference type="Proteomes" id="UP001597097">
    <property type="component" value="Unassembled WGS sequence"/>
</dbReference>
<evidence type="ECO:0000313" key="3">
    <source>
        <dbReference type="EMBL" id="MFD1537203.1"/>
    </source>
</evidence>
<reference evidence="4" key="1">
    <citation type="journal article" date="2019" name="Int. J. Syst. Evol. Microbiol.">
        <title>The Global Catalogue of Microorganisms (GCM) 10K type strain sequencing project: providing services to taxonomists for standard genome sequencing and annotation.</title>
        <authorList>
            <consortium name="The Broad Institute Genomics Platform"/>
            <consortium name="The Broad Institute Genome Sequencing Center for Infectious Disease"/>
            <person name="Wu L."/>
            <person name="Ma J."/>
        </authorList>
    </citation>
    <scope>NUCLEOTIDE SEQUENCE [LARGE SCALE GENOMIC DNA]</scope>
    <source>
        <strain evidence="4">CGMCC 1.15399</strain>
    </source>
</reference>
<dbReference type="PANTHER" id="PTHR35176:SF6">
    <property type="entry name" value="HEME OXYGENASE HI_0854-RELATED"/>
    <property type="match status" value="1"/>
</dbReference>
<feature type="domain" description="Pyridoxamine 5'-phosphate oxidase N-terminal" evidence="2">
    <location>
        <begin position="18"/>
        <end position="112"/>
    </location>
</feature>
<keyword evidence="4" id="KW-1185">Reference proteome</keyword>
<evidence type="ECO:0000259" key="2">
    <source>
        <dbReference type="Pfam" id="PF01243"/>
    </source>
</evidence>
<gene>
    <name evidence="3" type="ORF">ACFSJ0_09170</name>
</gene>
<accession>A0ABW4G3D7</accession>
<comment type="caution">
    <text evidence="3">The sequence shown here is derived from an EMBL/GenBank/DDBJ whole genome shotgun (WGS) entry which is preliminary data.</text>
</comment>
<sequence length="156" mass="17314">MTSWKEFELQAPGLAAVAREVMERHKHKVLATLRKDGSPRVSGTESRFDGGELWMGSMPGAVKALDLRRDPRMAIHVTSPDPDEADPSSWAGDVKLAGRAVEITDPKVLAEAGLPGTDSHLFRIELSEVVWTRVEGDELVIDTWHEGAEVRHIRRK</sequence>
<protein>
    <submittedName>
        <fullName evidence="3">Pyridoxamine 5'-phosphate oxidase family protein</fullName>
    </submittedName>
</protein>
<dbReference type="EMBL" id="JBHUCM010000008">
    <property type="protein sequence ID" value="MFD1537203.1"/>
    <property type="molecule type" value="Genomic_DNA"/>
</dbReference>
<evidence type="ECO:0000256" key="1">
    <source>
        <dbReference type="ARBA" id="ARBA00023002"/>
    </source>
</evidence>
<keyword evidence="1" id="KW-0560">Oxidoreductase</keyword>
<proteinExistence type="predicted"/>
<dbReference type="InterPro" id="IPR052019">
    <property type="entry name" value="F420H2_bilvrd_red/Heme_oxyg"/>
</dbReference>